<keyword evidence="1" id="KW-0812">Transmembrane</keyword>
<gene>
    <name evidence="3" type="ORF">FSW04_21900</name>
</gene>
<keyword evidence="4" id="KW-1185">Reference proteome</keyword>
<dbReference type="Proteomes" id="UP000321805">
    <property type="component" value="Chromosome"/>
</dbReference>
<dbReference type="AlphaFoldDB" id="A0A5B8UA94"/>
<organism evidence="3 4">
    <name type="scientific">Baekduia soli</name>
    <dbReference type="NCBI Taxonomy" id="496014"/>
    <lineage>
        <taxon>Bacteria</taxon>
        <taxon>Bacillati</taxon>
        <taxon>Actinomycetota</taxon>
        <taxon>Thermoleophilia</taxon>
        <taxon>Solirubrobacterales</taxon>
        <taxon>Baekduiaceae</taxon>
        <taxon>Baekduia</taxon>
    </lineage>
</organism>
<name>A0A5B8UA94_9ACTN</name>
<accession>A0A5B8UA94</accession>
<dbReference type="KEGG" id="bsol:FSW04_21900"/>
<feature type="domain" description="Zinc-ribbon" evidence="2">
    <location>
        <begin position="11"/>
        <end position="32"/>
    </location>
</feature>
<dbReference type="InterPro" id="IPR026870">
    <property type="entry name" value="Zinc_ribbon_dom"/>
</dbReference>
<keyword evidence="1" id="KW-1133">Transmembrane helix</keyword>
<dbReference type="OrthoDB" id="5244805at2"/>
<dbReference type="RefSeq" id="WP_146922320.1">
    <property type="nucleotide sequence ID" value="NZ_CP042430.1"/>
</dbReference>
<evidence type="ECO:0000259" key="2">
    <source>
        <dbReference type="Pfam" id="PF13240"/>
    </source>
</evidence>
<dbReference type="Pfam" id="PF13240">
    <property type="entry name" value="Zn_Ribbon_1"/>
    <property type="match status" value="1"/>
</dbReference>
<feature type="transmembrane region" description="Helical" evidence="1">
    <location>
        <begin position="150"/>
        <end position="168"/>
    </location>
</feature>
<sequence>MARPEPAALVCPSCGTAHPLHERFCAACGMPLVHPGPRGADAVVTEAHARARKIKPQLSEGELVRVAGGRHQAEAELIQGMLLEEGVPSMLRRSRGFDVPDMLAAGPRDVLVPRSGVQTAREVLLQADLLPAPDGRSARARAGIDAPSRILLGLVAALVVVALIAWIGTELLV</sequence>
<reference evidence="3 4" key="1">
    <citation type="journal article" date="2018" name="J. Microbiol.">
        <title>Baekduia soli gen. nov., sp. nov., a novel bacterium isolated from the soil of Baekdu Mountain and proposal of a novel family name, Baekduiaceae fam. nov.</title>
        <authorList>
            <person name="An D.S."/>
            <person name="Siddiqi M.Z."/>
            <person name="Kim K.H."/>
            <person name="Yu H.S."/>
            <person name="Im W.T."/>
        </authorList>
    </citation>
    <scope>NUCLEOTIDE SEQUENCE [LARGE SCALE GENOMIC DNA]</scope>
    <source>
        <strain evidence="3 4">BR7-21</strain>
    </source>
</reference>
<evidence type="ECO:0000313" key="4">
    <source>
        <dbReference type="Proteomes" id="UP000321805"/>
    </source>
</evidence>
<dbReference type="EMBL" id="CP042430">
    <property type="protein sequence ID" value="QEC49955.1"/>
    <property type="molecule type" value="Genomic_DNA"/>
</dbReference>
<proteinExistence type="predicted"/>
<evidence type="ECO:0000256" key="1">
    <source>
        <dbReference type="SAM" id="Phobius"/>
    </source>
</evidence>
<keyword evidence="1" id="KW-0472">Membrane</keyword>
<evidence type="ECO:0000313" key="3">
    <source>
        <dbReference type="EMBL" id="QEC49955.1"/>
    </source>
</evidence>
<protein>
    <submittedName>
        <fullName evidence="3">Zinc ribbon domain-containing protein</fullName>
    </submittedName>
</protein>